<dbReference type="InterPro" id="IPR013977">
    <property type="entry name" value="GcvT_C"/>
</dbReference>
<keyword evidence="4 7" id="KW-0808">Transferase</keyword>
<dbReference type="InterPro" id="IPR028896">
    <property type="entry name" value="GcvT/YgfZ/DmdA"/>
</dbReference>
<dbReference type="Pfam" id="PF08669">
    <property type="entry name" value="GCV_T_C"/>
    <property type="match status" value="1"/>
</dbReference>
<dbReference type="InterPro" id="IPR006222">
    <property type="entry name" value="GCVT_N"/>
</dbReference>
<comment type="subcellular location">
    <subcellularLocation>
        <location evidence="7">Mitochondrion</location>
    </subcellularLocation>
</comment>
<dbReference type="Gene3D" id="2.40.30.110">
    <property type="entry name" value="Aminomethyltransferase beta-barrel domains"/>
    <property type="match status" value="1"/>
</dbReference>
<name>A0A7R9T3P9_9CHLO</name>
<dbReference type="PIRSF" id="PIRSF006487">
    <property type="entry name" value="GcvT"/>
    <property type="match status" value="1"/>
</dbReference>
<organism evidence="10">
    <name type="scientific">Ostreococcus sp. 'lucimarinus'</name>
    <dbReference type="NCBI Taxonomy" id="242159"/>
    <lineage>
        <taxon>Eukaryota</taxon>
        <taxon>Viridiplantae</taxon>
        <taxon>Chlorophyta</taxon>
        <taxon>Mamiellophyceae</taxon>
        <taxon>Mamiellales</taxon>
        <taxon>Bathycoccaceae</taxon>
        <taxon>Ostreococcus</taxon>
    </lineage>
</organism>
<dbReference type="GO" id="GO:0006546">
    <property type="term" value="P:glycine catabolic process"/>
    <property type="evidence" value="ECO:0007669"/>
    <property type="project" value="InterPro"/>
</dbReference>
<evidence type="ECO:0000313" key="10">
    <source>
        <dbReference type="EMBL" id="CAD8224013.1"/>
    </source>
</evidence>
<evidence type="ECO:0000259" key="9">
    <source>
        <dbReference type="Pfam" id="PF08669"/>
    </source>
</evidence>
<gene>
    <name evidence="10" type="ORF">OLUC0939_LOCUS4739</name>
</gene>
<dbReference type="FunFam" id="2.40.30.110:FF:000002">
    <property type="entry name" value="Aminomethyltransferase"/>
    <property type="match status" value="1"/>
</dbReference>
<reference evidence="10" key="1">
    <citation type="submission" date="2021-01" db="EMBL/GenBank/DDBJ databases">
        <authorList>
            <person name="Corre E."/>
            <person name="Pelletier E."/>
            <person name="Niang G."/>
            <person name="Scheremetjew M."/>
            <person name="Finn R."/>
            <person name="Kale V."/>
            <person name="Holt S."/>
            <person name="Cochrane G."/>
            <person name="Meng A."/>
            <person name="Brown T."/>
            <person name="Cohen L."/>
        </authorList>
    </citation>
    <scope>NUCLEOTIDE SEQUENCE</scope>
    <source>
        <strain evidence="10">Clade-A-BCC118000</strain>
    </source>
</reference>
<evidence type="ECO:0000256" key="5">
    <source>
        <dbReference type="ARBA" id="ARBA00047665"/>
    </source>
</evidence>
<keyword evidence="3 7" id="KW-0032">Aminotransferase</keyword>
<proteinExistence type="inferred from homology"/>
<accession>A0A7R9T3P9</accession>
<evidence type="ECO:0000259" key="8">
    <source>
        <dbReference type="Pfam" id="PF01571"/>
    </source>
</evidence>
<feature type="binding site" evidence="6">
    <location>
        <position position="239"/>
    </location>
    <ligand>
        <name>substrate</name>
    </ligand>
</feature>
<dbReference type="PANTHER" id="PTHR43757:SF2">
    <property type="entry name" value="AMINOMETHYLTRANSFERASE, MITOCHONDRIAL"/>
    <property type="match status" value="1"/>
</dbReference>
<keyword evidence="7" id="KW-0809">Transit peptide</keyword>
<evidence type="ECO:0000256" key="6">
    <source>
        <dbReference type="PIRSR" id="PIRSR006487-1"/>
    </source>
</evidence>
<evidence type="ECO:0000256" key="3">
    <source>
        <dbReference type="ARBA" id="ARBA00022576"/>
    </source>
</evidence>
<dbReference type="InterPro" id="IPR029043">
    <property type="entry name" value="GcvT/YgfZ_C"/>
</dbReference>
<comment type="function">
    <text evidence="7">The glycine cleavage system catalyzes the degradation of glycine.</text>
</comment>
<dbReference type="GO" id="GO:0005960">
    <property type="term" value="C:glycine cleavage complex"/>
    <property type="evidence" value="ECO:0007669"/>
    <property type="project" value="InterPro"/>
</dbReference>
<dbReference type="InterPro" id="IPR006223">
    <property type="entry name" value="GcvT"/>
</dbReference>
<dbReference type="EC" id="2.1.2.10" evidence="7"/>
<dbReference type="SUPFAM" id="SSF103025">
    <property type="entry name" value="Folate-binding domain"/>
    <property type="match status" value="1"/>
</dbReference>
<dbReference type="Gene3D" id="4.10.1250.10">
    <property type="entry name" value="Aminomethyltransferase fragment"/>
    <property type="match status" value="1"/>
</dbReference>
<evidence type="ECO:0000256" key="4">
    <source>
        <dbReference type="ARBA" id="ARBA00022679"/>
    </source>
</evidence>
<feature type="domain" description="GCVT N-terminal" evidence="8">
    <location>
        <begin position="45"/>
        <end position="301"/>
    </location>
</feature>
<evidence type="ECO:0000256" key="2">
    <source>
        <dbReference type="ARBA" id="ARBA00011690"/>
    </source>
</evidence>
<evidence type="ECO:0000256" key="1">
    <source>
        <dbReference type="ARBA" id="ARBA00008609"/>
    </source>
</evidence>
<dbReference type="Pfam" id="PF01571">
    <property type="entry name" value="GCV_T"/>
    <property type="match status" value="1"/>
</dbReference>
<keyword evidence="7" id="KW-0496">Mitochondrion</keyword>
<feature type="domain" description="Aminomethyltransferase C-terminal" evidence="9">
    <location>
        <begin position="328"/>
        <end position="406"/>
    </location>
</feature>
<dbReference type="PANTHER" id="PTHR43757">
    <property type="entry name" value="AMINOMETHYLTRANSFERASE"/>
    <property type="match status" value="1"/>
</dbReference>
<dbReference type="GO" id="GO:0008483">
    <property type="term" value="F:transaminase activity"/>
    <property type="evidence" value="ECO:0007669"/>
    <property type="project" value="UniProtKB-KW"/>
</dbReference>
<dbReference type="GO" id="GO:0004047">
    <property type="term" value="F:aminomethyltransferase activity"/>
    <property type="evidence" value="ECO:0007669"/>
    <property type="project" value="UniProtKB-EC"/>
</dbReference>
<comment type="subunit">
    <text evidence="2 7">The glycine cleavage system is composed of four proteins: P, T, L and H.</text>
</comment>
<comment type="catalytic activity">
    <reaction evidence="5 7">
        <text>N(6)-[(R)-S(8)-aminomethyldihydrolipoyl]-L-lysyl-[protein] + (6S)-5,6,7,8-tetrahydrofolate = N(6)-[(R)-dihydrolipoyl]-L-lysyl-[protein] + (6R)-5,10-methylene-5,6,7,8-tetrahydrofolate + NH4(+)</text>
        <dbReference type="Rhea" id="RHEA:16945"/>
        <dbReference type="Rhea" id="RHEA-COMP:10475"/>
        <dbReference type="Rhea" id="RHEA-COMP:10492"/>
        <dbReference type="ChEBI" id="CHEBI:15636"/>
        <dbReference type="ChEBI" id="CHEBI:28938"/>
        <dbReference type="ChEBI" id="CHEBI:57453"/>
        <dbReference type="ChEBI" id="CHEBI:83100"/>
        <dbReference type="ChEBI" id="CHEBI:83143"/>
        <dbReference type="EC" id="2.1.2.10"/>
    </reaction>
</comment>
<dbReference type="InterPro" id="IPR027266">
    <property type="entry name" value="TrmE/GcvT-like"/>
</dbReference>
<dbReference type="AlphaFoldDB" id="A0A7R9T3P9"/>
<dbReference type="EMBL" id="HBDX01005505">
    <property type="protein sequence ID" value="CAD8224013.1"/>
    <property type="molecule type" value="Transcribed_RNA"/>
</dbReference>
<dbReference type="Gene3D" id="3.30.70.1400">
    <property type="entry name" value="Aminomethyltransferase beta-barrel domains"/>
    <property type="match status" value="1"/>
</dbReference>
<dbReference type="GO" id="GO:0005739">
    <property type="term" value="C:mitochondrion"/>
    <property type="evidence" value="ECO:0007669"/>
    <property type="project" value="UniProtKB-SubCell"/>
</dbReference>
<dbReference type="FunFam" id="3.30.70.1400:FF:000001">
    <property type="entry name" value="Aminomethyltransferase"/>
    <property type="match status" value="1"/>
</dbReference>
<sequence length="415" mass="45015">MRAALRRCAKHATRAATRPHAALRATATPLARAYADIASLKRTPLYDLHVKRGGKLVDFAGYALPIQYEDSIMEATQHCRSEASLFDVSHMLGSSVRGKDATAFLESLVVADLKGLKDGTGTLSVMTNEKGGIIDDTVITKVNSNDFYVVLNAGCAEKDQAHINAALAKAKAKGMDVEFVVHSDRSLLAFQGPKTMSVLQRLTDFDLSKLYFGMFTSMKINGADCWVTRTGYTGEDGFEISVPNADAMKLAERLESEKEVRMAALGPRDSLRLEAGLCLYGNDLNEDITPPEAGLAWTIGKARRELCDFTGGEIIKKQLEDPKAIPQRRVGLTFTGKGAPARQHSLILDTDGNQIGEVTSGGFSPVLQKNIAMGYVAKAFAKAGTELLVETRGKRTPAVTTKMPFVNTTYYKPAE</sequence>
<evidence type="ECO:0000256" key="7">
    <source>
        <dbReference type="RuleBase" id="RU003981"/>
    </source>
</evidence>
<dbReference type="NCBIfam" id="TIGR00528">
    <property type="entry name" value="gcvT"/>
    <property type="match status" value="1"/>
</dbReference>
<dbReference type="NCBIfam" id="NF001567">
    <property type="entry name" value="PRK00389.1"/>
    <property type="match status" value="1"/>
</dbReference>
<dbReference type="SUPFAM" id="SSF101790">
    <property type="entry name" value="Aminomethyltransferase beta-barrel domain"/>
    <property type="match status" value="1"/>
</dbReference>
<protein>
    <recommendedName>
        <fullName evidence="7">Aminomethyltransferase</fullName>
        <ecNumber evidence="7">2.1.2.10</ecNumber>
    </recommendedName>
    <alternativeName>
        <fullName evidence="7">Glycine cleavage system T protein</fullName>
    </alternativeName>
</protein>
<dbReference type="Gene3D" id="3.30.1360.120">
    <property type="entry name" value="Probable tRNA modification gtpase trme, domain 1"/>
    <property type="match status" value="1"/>
</dbReference>
<comment type="similarity">
    <text evidence="1 7">Belongs to the GcvT family.</text>
</comment>